<proteinExistence type="predicted"/>
<dbReference type="Proteomes" id="UP001227268">
    <property type="component" value="Unassembled WGS sequence"/>
</dbReference>
<evidence type="ECO:0000313" key="1">
    <source>
        <dbReference type="EMBL" id="KAJ9103133.1"/>
    </source>
</evidence>
<accession>A0ACC2VUQ3</accession>
<comment type="caution">
    <text evidence="1">The sequence shown here is derived from an EMBL/GenBank/DDBJ whole genome shotgun (WGS) entry which is preliminary data.</text>
</comment>
<organism evidence="1 2">
    <name type="scientific">Naganishia friedmannii</name>
    <dbReference type="NCBI Taxonomy" id="89922"/>
    <lineage>
        <taxon>Eukaryota</taxon>
        <taxon>Fungi</taxon>
        <taxon>Dikarya</taxon>
        <taxon>Basidiomycota</taxon>
        <taxon>Agaricomycotina</taxon>
        <taxon>Tremellomycetes</taxon>
        <taxon>Filobasidiales</taxon>
        <taxon>Filobasidiaceae</taxon>
        <taxon>Naganishia</taxon>
    </lineage>
</organism>
<gene>
    <name evidence="1" type="ORF">QFC21_002555</name>
</gene>
<keyword evidence="2" id="KW-1185">Reference proteome</keyword>
<reference evidence="1" key="1">
    <citation type="submission" date="2023-04" db="EMBL/GenBank/DDBJ databases">
        <title>Draft Genome sequencing of Naganishia species isolated from polar environments using Oxford Nanopore Technology.</title>
        <authorList>
            <person name="Leo P."/>
            <person name="Venkateswaran K."/>
        </authorList>
    </citation>
    <scope>NUCLEOTIDE SEQUENCE</scope>
    <source>
        <strain evidence="1">MNA-CCFEE 5423</strain>
    </source>
</reference>
<dbReference type="EMBL" id="JASBWT010000007">
    <property type="protein sequence ID" value="KAJ9103133.1"/>
    <property type="molecule type" value="Genomic_DNA"/>
</dbReference>
<sequence length="368" mass="40121">MSVSVSPEQFKSLADCLLDNSGKTPLHERFRALFTLKAVASEQAVEVIASGFADPSALLKHELAYVLGQIGRPSAIPHLEKVLIDADGFQGEMVRHEAAEALGALSSLQSLELLKKYRADESRSVRETCEIAVAKIEWDHFTEEGRERKQDPNFPTVDPAPAAAAAAAGGLENETIPSLRTTLLDSSKHLFERYRAMFALRNAVVSASSTEKAREAVLALADGFNDSSALFRHEIAYVFGQLSSPYSIPALLRTMRDPKEDDMVRHEAAEALGGIASEGEQGTFDSPEDEERGVLQILRDWAVKEDAPPVVRESCQVAVDMWEYENSNQFQYADGLITAKAGEEGEAEAGKQRLTGMDRGVNVAAVEV</sequence>
<name>A0ACC2VUQ3_9TREE</name>
<protein>
    <submittedName>
        <fullName evidence="1">Uncharacterized protein</fullName>
    </submittedName>
</protein>
<evidence type="ECO:0000313" key="2">
    <source>
        <dbReference type="Proteomes" id="UP001227268"/>
    </source>
</evidence>